<dbReference type="InterPro" id="IPR010985">
    <property type="entry name" value="Ribbon_hlx_hlx"/>
</dbReference>
<evidence type="ECO:0000256" key="1">
    <source>
        <dbReference type="SAM" id="MobiDB-lite"/>
    </source>
</evidence>
<dbReference type="AlphaFoldDB" id="A0AAU6Q7G9"/>
<organism evidence="2">
    <name type="scientific">Deinococcus sp. VB142</name>
    <dbReference type="NCBI Taxonomy" id="3112952"/>
    <lineage>
        <taxon>Bacteria</taxon>
        <taxon>Thermotogati</taxon>
        <taxon>Deinococcota</taxon>
        <taxon>Deinococci</taxon>
        <taxon>Deinococcales</taxon>
        <taxon>Deinococcaceae</taxon>
        <taxon>Deinococcus</taxon>
    </lineage>
</organism>
<sequence length="72" mass="7788">MSEKDPKTELPSGLSPTPGKAGGDPTDPLEPFNSRLPRSLQKRLKVHVALHDTKIQDVLGAALDDYLSRHGS</sequence>
<dbReference type="InterPro" id="IPR013321">
    <property type="entry name" value="Arc_rbn_hlx_hlx"/>
</dbReference>
<accession>A0AAU6Q7G9</accession>
<evidence type="ECO:0000313" key="2">
    <source>
        <dbReference type="EMBL" id="WYF46240.1"/>
    </source>
</evidence>
<evidence type="ECO:0008006" key="3">
    <source>
        <dbReference type="Google" id="ProtNLM"/>
    </source>
</evidence>
<name>A0AAU6Q7G9_9DEIO</name>
<proteinExistence type="predicted"/>
<protein>
    <recommendedName>
        <fullName evidence="3">CopG family transcriptional regulator</fullName>
    </recommendedName>
</protein>
<dbReference type="EMBL" id="CP149783">
    <property type="protein sequence ID" value="WYF46240.1"/>
    <property type="molecule type" value="Genomic_DNA"/>
</dbReference>
<dbReference type="Gene3D" id="1.10.1220.10">
    <property type="entry name" value="Met repressor-like"/>
    <property type="match status" value="1"/>
</dbReference>
<feature type="region of interest" description="Disordered" evidence="1">
    <location>
        <begin position="1"/>
        <end position="37"/>
    </location>
</feature>
<dbReference type="GO" id="GO:0006355">
    <property type="term" value="P:regulation of DNA-templated transcription"/>
    <property type="evidence" value="ECO:0007669"/>
    <property type="project" value="InterPro"/>
</dbReference>
<dbReference type="RefSeq" id="WP_339097697.1">
    <property type="nucleotide sequence ID" value="NZ_CP149783.1"/>
</dbReference>
<dbReference type="SUPFAM" id="SSF47598">
    <property type="entry name" value="Ribbon-helix-helix"/>
    <property type="match status" value="1"/>
</dbReference>
<gene>
    <name evidence="2" type="ORF">WDJ50_17670</name>
</gene>
<reference evidence="2" key="1">
    <citation type="submission" date="2024-03" db="EMBL/GenBank/DDBJ databases">
        <title>Deinococcus weizhi sp. nov., isolated from human skin.</title>
        <authorList>
            <person name="Wei Z."/>
            <person name="Tian F."/>
            <person name="Yang C."/>
            <person name="Xin L.T."/>
            <person name="Wen Z.J."/>
            <person name="Lan K.C."/>
            <person name="Yu L."/>
            <person name="Zhe W."/>
            <person name="Dan F.D."/>
            <person name="Jun W."/>
            <person name="Rui Z."/>
            <person name="Yong X.J."/>
            <person name="Ting Y."/>
            <person name="Wei X."/>
            <person name="Xu Z.G."/>
            <person name="Xin Z."/>
            <person name="Dong F.G."/>
            <person name="Ni X.M."/>
            <person name="Zheng M.G."/>
            <person name="Chun Y."/>
            <person name="Qian W.X."/>
        </authorList>
    </citation>
    <scope>NUCLEOTIDE SEQUENCE</scope>
    <source>
        <strain evidence="2">VB142</strain>
    </source>
</reference>